<dbReference type="Proteomes" id="UP000759131">
    <property type="component" value="Unassembled WGS sequence"/>
</dbReference>
<dbReference type="EMBL" id="CAJPIZ010006606">
    <property type="protein sequence ID" value="CAG2109659.1"/>
    <property type="molecule type" value="Genomic_DNA"/>
</dbReference>
<dbReference type="InterPro" id="IPR029021">
    <property type="entry name" value="Prot-tyrosine_phosphatase-like"/>
</dbReference>
<dbReference type="Pfam" id="PF06602">
    <property type="entry name" value="Myotub-related"/>
    <property type="match status" value="1"/>
</dbReference>
<feature type="compositionally biased region" description="Basic and acidic residues" evidence="5">
    <location>
        <begin position="988"/>
        <end position="1012"/>
    </location>
</feature>
<sequence length="1124" mass="127973">RPCDPFASESVVVRSFPIATLTKEKRISIQSITSIDQFLQEGLQLRSNTFQLIRVAFDEEVSSDEIENFRKCINRERTPPTIFHLFTFTSQLSMAQTRLLHLQKNKEKNSTFKGLAKKTLLRTAQRAGFKPKNNRKNKYITDSSGFIPGMAKTMGSPKKSINSDMNEDHKSVDSESLLSIHTTSTLQMSSSSQHIVLNHMNANNDNKTLDKLQELSYVKDYQRLGLGSIASYYSLNASTTKLSRSNTVIESFRISAVNANYSVTKSYPGLIVVPYSTSDEAIRRMSRFYRHYRFPAITWKHPRTKALLLRGSCFHGKGVIGLLKGQSSGGAVHSSETSTNIENEKFISGIVRVTPSCFTRHQNRILENGSTLSVNSILNPRDISITTPESTRRAISGGTSAAFHRAMNTLRNSGGKSAIGSQMGKQFQKWSNTSIKDKQRMSCPTDSPTSSSSDSQPNLNRAVLYIFGEKNQINKIKTESFNNCDFIPVDFHEVRAVKTSFKKLMRAALPSTTPNNTDPEQSFLHQFESSEWLTQMHTIMQISGAIVDLIDIQGSSVMVCLEDGWDFVPQIVSVAQLCLDPYYRTFDGFRTLIEKEWLAFGHRFSHRSNHTAATLASGFAPIFLQFLDIVHQIHDQFPLSFEFNQYFLKFLAYHYVSCRFRTFLLDCESERSDVGWINEDIKCSQSSKHDELSSDDEEDTSLRSGTNKSTLTANGAQNFNYIGTSFWEYATKIWSKSSLFFNFYYVPIISQEGMSSDAAVIRPAFSVSSLKIWDYYVSEELSHGPSYDIEVVDMEHQRQEVVEATTNDSDKTRRKNISSCYDSVIHSEPNCFQNMLTSIRGLEEELNYMPQKWFTVWDKIEIPLSTDIHESISSRSLTYSTHKRSTIDLLIRGKMAGMGANNSDNSNQIYMNRNHKFEKYNYTTLTQCDHCRHVLWGIVKTGLKCVDCGFNCHEKCAEMVTKNCKPKRKMSAPQDSGMASSTVSQRSTTHEVLNEVPDEQRHDSNDESRDGTLQHSNTFYGNFSTLVSENRTYEGYLYKKGALLKGWKIRWFVLDSTKHQLRYYDSEDDPHCKGFIDLGEVLAVNYNTTQQNFDMKLVRRTYNFMAQNSHTGQEWVEKIQACLQ</sequence>
<protein>
    <submittedName>
        <fullName evidence="9">Uncharacterized protein</fullName>
    </submittedName>
</protein>
<evidence type="ECO:0000256" key="2">
    <source>
        <dbReference type="ARBA" id="ARBA00022553"/>
    </source>
</evidence>
<feature type="region of interest" description="Disordered" evidence="5">
    <location>
        <begin position="688"/>
        <end position="709"/>
    </location>
</feature>
<dbReference type="Gene3D" id="3.30.60.20">
    <property type="match status" value="1"/>
</dbReference>
<dbReference type="Pfam" id="PF00169">
    <property type="entry name" value="PH"/>
    <property type="match status" value="1"/>
</dbReference>
<keyword evidence="4" id="KW-0862">Zinc</keyword>
<evidence type="ECO:0000259" key="7">
    <source>
        <dbReference type="PROSITE" id="PS50081"/>
    </source>
</evidence>
<dbReference type="PROSITE" id="PS50003">
    <property type="entry name" value="PH_DOMAIN"/>
    <property type="match status" value="1"/>
</dbReference>
<accession>A0A7R9KUD5</accession>
<dbReference type="GO" id="GO:0016020">
    <property type="term" value="C:membrane"/>
    <property type="evidence" value="ECO:0007669"/>
    <property type="project" value="TreeGrafter"/>
</dbReference>
<evidence type="ECO:0000256" key="1">
    <source>
        <dbReference type="ARBA" id="ARBA00007471"/>
    </source>
</evidence>
<name>A0A7R9KUD5_9ACAR</name>
<feature type="region of interest" description="Disordered" evidence="5">
    <location>
        <begin position="967"/>
        <end position="1015"/>
    </location>
</feature>
<keyword evidence="3" id="KW-0479">Metal-binding</keyword>
<dbReference type="GO" id="GO:0005085">
    <property type="term" value="F:guanyl-nucleotide exchange factor activity"/>
    <property type="evidence" value="ECO:0007669"/>
    <property type="project" value="TreeGrafter"/>
</dbReference>
<dbReference type="InterPro" id="IPR002219">
    <property type="entry name" value="PKC_DAG/PE"/>
</dbReference>
<dbReference type="SUPFAM" id="SSF57889">
    <property type="entry name" value="Cysteine-rich domain"/>
    <property type="match status" value="1"/>
</dbReference>
<evidence type="ECO:0000256" key="4">
    <source>
        <dbReference type="ARBA" id="ARBA00022833"/>
    </source>
</evidence>
<evidence type="ECO:0000313" key="9">
    <source>
        <dbReference type="EMBL" id="CAD7629229.1"/>
    </source>
</evidence>
<dbReference type="PANTHER" id="PTHR10807:SF109">
    <property type="entry name" value="SET DOMAIN BINDING FACTOR, ISOFORM A"/>
    <property type="match status" value="1"/>
</dbReference>
<feature type="domain" description="Phorbol-ester/DAG-type" evidence="7">
    <location>
        <begin position="914"/>
        <end position="964"/>
    </location>
</feature>
<dbReference type="InterPro" id="IPR046349">
    <property type="entry name" value="C1-like_sf"/>
</dbReference>
<dbReference type="SMART" id="SM00109">
    <property type="entry name" value="C1"/>
    <property type="match status" value="1"/>
</dbReference>
<proteinExistence type="inferred from homology"/>
<dbReference type="InterPro" id="IPR030564">
    <property type="entry name" value="Myotubularin"/>
</dbReference>
<dbReference type="Pfam" id="PF00130">
    <property type="entry name" value="C1_1"/>
    <property type="match status" value="1"/>
</dbReference>
<feature type="compositionally biased region" description="Low complexity" evidence="5">
    <location>
        <begin position="444"/>
        <end position="455"/>
    </location>
</feature>
<dbReference type="SUPFAM" id="SSF52799">
    <property type="entry name" value="(Phosphotyrosine protein) phosphatases II"/>
    <property type="match status" value="1"/>
</dbReference>
<comment type="similarity">
    <text evidence="1">Belongs to the protein-tyrosine phosphatase family. Non-receptor class myotubularin subfamily.</text>
</comment>
<evidence type="ECO:0000256" key="3">
    <source>
        <dbReference type="ARBA" id="ARBA00022723"/>
    </source>
</evidence>
<feature type="compositionally biased region" description="Polar residues" evidence="5">
    <location>
        <begin position="973"/>
        <end position="987"/>
    </location>
</feature>
<dbReference type="AlphaFoldDB" id="A0A7R9KUD5"/>
<dbReference type="PROSITE" id="PS00479">
    <property type="entry name" value="ZF_DAG_PE_1"/>
    <property type="match status" value="1"/>
</dbReference>
<dbReference type="CDD" id="cd01235">
    <property type="entry name" value="PH_Sbf1_hMTMR5"/>
    <property type="match status" value="1"/>
</dbReference>
<dbReference type="PROSITE" id="PS50081">
    <property type="entry name" value="ZF_DAG_PE_2"/>
    <property type="match status" value="1"/>
</dbReference>
<dbReference type="InterPro" id="IPR010569">
    <property type="entry name" value="Myotubularin-like_Pase_dom"/>
</dbReference>
<evidence type="ECO:0000256" key="5">
    <source>
        <dbReference type="SAM" id="MobiDB-lite"/>
    </source>
</evidence>
<dbReference type="GO" id="GO:0046872">
    <property type="term" value="F:metal ion binding"/>
    <property type="evidence" value="ECO:0007669"/>
    <property type="project" value="UniProtKB-KW"/>
</dbReference>
<feature type="non-terminal residue" evidence="9">
    <location>
        <position position="1124"/>
    </location>
</feature>
<dbReference type="OrthoDB" id="74314at2759"/>
<dbReference type="GO" id="GO:0005737">
    <property type="term" value="C:cytoplasm"/>
    <property type="evidence" value="ECO:0007669"/>
    <property type="project" value="TreeGrafter"/>
</dbReference>
<dbReference type="InterPro" id="IPR001849">
    <property type="entry name" value="PH_domain"/>
</dbReference>
<evidence type="ECO:0000313" key="10">
    <source>
        <dbReference type="Proteomes" id="UP000759131"/>
    </source>
</evidence>
<organism evidence="9">
    <name type="scientific">Medioppia subpectinata</name>
    <dbReference type="NCBI Taxonomy" id="1979941"/>
    <lineage>
        <taxon>Eukaryota</taxon>
        <taxon>Metazoa</taxon>
        <taxon>Ecdysozoa</taxon>
        <taxon>Arthropoda</taxon>
        <taxon>Chelicerata</taxon>
        <taxon>Arachnida</taxon>
        <taxon>Acari</taxon>
        <taxon>Acariformes</taxon>
        <taxon>Sarcoptiformes</taxon>
        <taxon>Oribatida</taxon>
        <taxon>Brachypylina</taxon>
        <taxon>Oppioidea</taxon>
        <taxon>Oppiidae</taxon>
        <taxon>Medioppia</taxon>
    </lineage>
</organism>
<feature type="region of interest" description="Disordered" evidence="5">
    <location>
        <begin position="429"/>
        <end position="456"/>
    </location>
</feature>
<dbReference type="PANTHER" id="PTHR10807">
    <property type="entry name" value="MYOTUBULARIN-RELATED"/>
    <property type="match status" value="1"/>
</dbReference>
<dbReference type="CDD" id="cd14534">
    <property type="entry name" value="PTP-MTMR5-like"/>
    <property type="match status" value="1"/>
</dbReference>
<dbReference type="SMART" id="SM00233">
    <property type="entry name" value="PH"/>
    <property type="match status" value="1"/>
</dbReference>
<evidence type="ECO:0000259" key="6">
    <source>
        <dbReference type="PROSITE" id="PS50003"/>
    </source>
</evidence>
<reference evidence="9" key="1">
    <citation type="submission" date="2020-11" db="EMBL/GenBank/DDBJ databases">
        <authorList>
            <person name="Tran Van P."/>
        </authorList>
    </citation>
    <scope>NUCLEOTIDE SEQUENCE</scope>
</reference>
<evidence type="ECO:0000259" key="8">
    <source>
        <dbReference type="PROSITE" id="PS51339"/>
    </source>
</evidence>
<feature type="domain" description="PH" evidence="6">
    <location>
        <begin position="1030"/>
        <end position="1124"/>
    </location>
</feature>
<dbReference type="PROSITE" id="PS51339">
    <property type="entry name" value="PPASE_MYOTUBULARIN"/>
    <property type="match status" value="1"/>
</dbReference>
<keyword evidence="10" id="KW-1185">Reference proteome</keyword>
<gene>
    <name evidence="9" type="ORF">OSB1V03_LOCUS9646</name>
</gene>
<dbReference type="EMBL" id="OC861181">
    <property type="protein sequence ID" value="CAD7629229.1"/>
    <property type="molecule type" value="Genomic_DNA"/>
</dbReference>
<dbReference type="Gene3D" id="2.30.29.30">
    <property type="entry name" value="Pleckstrin-homology domain (PH domain)/Phosphotyrosine-binding domain (PTB)"/>
    <property type="match status" value="1"/>
</dbReference>
<keyword evidence="2" id="KW-0597">Phosphoprotein</keyword>
<dbReference type="InterPro" id="IPR011993">
    <property type="entry name" value="PH-like_dom_sf"/>
</dbReference>
<dbReference type="SUPFAM" id="SSF50729">
    <property type="entry name" value="PH domain-like"/>
    <property type="match status" value="1"/>
</dbReference>
<feature type="domain" description="Myotubularin phosphatase" evidence="8">
    <location>
        <begin position="232"/>
        <end position="777"/>
    </location>
</feature>